<evidence type="ECO:0000256" key="10">
    <source>
        <dbReference type="ARBA" id="ARBA00047481"/>
    </source>
</evidence>
<keyword evidence="14" id="KW-1185">Reference proteome</keyword>
<keyword evidence="6 11" id="KW-0028">Amino-acid biosynthesis</keyword>
<dbReference type="GO" id="GO:0000105">
    <property type="term" value="P:L-histidine biosynthetic process"/>
    <property type="evidence" value="ECO:0007669"/>
    <property type="project" value="UniProtKB-UniRule"/>
</dbReference>
<dbReference type="Gene3D" id="3.90.1150.10">
    <property type="entry name" value="Aspartate Aminotransferase, domain 1"/>
    <property type="match status" value="1"/>
</dbReference>
<organism evidence="13 14">
    <name type="scientific">Desulfonatronum thiosulfatophilum</name>
    <dbReference type="NCBI Taxonomy" id="617002"/>
    <lineage>
        <taxon>Bacteria</taxon>
        <taxon>Pseudomonadati</taxon>
        <taxon>Thermodesulfobacteriota</taxon>
        <taxon>Desulfovibrionia</taxon>
        <taxon>Desulfovibrionales</taxon>
        <taxon>Desulfonatronaceae</taxon>
        <taxon>Desulfonatronum</taxon>
    </lineage>
</organism>
<dbReference type="PANTHER" id="PTHR43643">
    <property type="entry name" value="HISTIDINOL-PHOSPHATE AMINOTRANSFERASE 2"/>
    <property type="match status" value="1"/>
</dbReference>
<dbReference type="Proteomes" id="UP000198771">
    <property type="component" value="Unassembled WGS sequence"/>
</dbReference>
<dbReference type="GO" id="GO:0004400">
    <property type="term" value="F:histidinol-phosphate transaminase activity"/>
    <property type="evidence" value="ECO:0007669"/>
    <property type="project" value="UniProtKB-UniRule"/>
</dbReference>
<comment type="cofactor">
    <cofactor evidence="1 11">
        <name>pyridoxal 5'-phosphate</name>
        <dbReference type="ChEBI" id="CHEBI:597326"/>
    </cofactor>
</comment>
<keyword evidence="7 11" id="KW-0808">Transferase</keyword>
<evidence type="ECO:0000256" key="4">
    <source>
        <dbReference type="ARBA" id="ARBA00011738"/>
    </source>
</evidence>
<comment type="pathway">
    <text evidence="2 11">Amino-acid biosynthesis; L-histidine biosynthesis; L-histidine from 5-phospho-alpha-D-ribose 1-diphosphate: step 7/9.</text>
</comment>
<dbReference type="SUPFAM" id="SSF53383">
    <property type="entry name" value="PLP-dependent transferases"/>
    <property type="match status" value="1"/>
</dbReference>
<sequence>MQSDTFVRPEIKDFSPYSPGLSIDEIREKYALQRVIKMASNENPLGVSPLVQKTLAKHIGGVFRYPRSGSPDLRAALARHLDVPEEWIVAGNGSDEIIDLLIRVKARPGKDHVLLFEPSFSMYRLLARLCGVEVRTIPLDEDFHFPWVRMLQSVTEETAVVFVTTPDNPTGYAPEVQELESVAGQLPPHVLLVVDEAYMDFARPMDEYTLLPRLKDMPNVVVLRTFSKLYGLAGLRLGYGVMPPWLADALIRVKPPFSVNILAEVAGTAALQDIDFTRATLDCVITGRTYLATELERMGCRVFPSQANFLLFKLGRANRNELSAQHVFQELLRRGVIIRPLKSYGLDEYLRVSIGTEEENQIFIREIEAVLHG</sequence>
<evidence type="ECO:0000256" key="8">
    <source>
        <dbReference type="ARBA" id="ARBA00022898"/>
    </source>
</evidence>
<keyword evidence="9 11" id="KW-0368">Histidine biosynthesis</keyword>
<dbReference type="AlphaFoldDB" id="A0A1G6EE84"/>
<comment type="catalytic activity">
    <reaction evidence="10 11">
        <text>L-histidinol phosphate + 2-oxoglutarate = 3-(imidazol-4-yl)-2-oxopropyl phosphate + L-glutamate</text>
        <dbReference type="Rhea" id="RHEA:23744"/>
        <dbReference type="ChEBI" id="CHEBI:16810"/>
        <dbReference type="ChEBI" id="CHEBI:29985"/>
        <dbReference type="ChEBI" id="CHEBI:57766"/>
        <dbReference type="ChEBI" id="CHEBI:57980"/>
        <dbReference type="EC" id="2.6.1.9"/>
    </reaction>
</comment>
<comment type="subunit">
    <text evidence="4 11">Homodimer.</text>
</comment>
<evidence type="ECO:0000256" key="3">
    <source>
        <dbReference type="ARBA" id="ARBA00007970"/>
    </source>
</evidence>
<proteinExistence type="inferred from homology"/>
<evidence type="ECO:0000256" key="1">
    <source>
        <dbReference type="ARBA" id="ARBA00001933"/>
    </source>
</evidence>
<name>A0A1G6EE84_9BACT</name>
<dbReference type="EMBL" id="FMXO01000017">
    <property type="protein sequence ID" value="SDB55265.1"/>
    <property type="molecule type" value="Genomic_DNA"/>
</dbReference>
<dbReference type="HAMAP" id="MF_01023">
    <property type="entry name" value="HisC_aminotrans_2"/>
    <property type="match status" value="1"/>
</dbReference>
<dbReference type="UniPathway" id="UPA00031">
    <property type="reaction ID" value="UER00012"/>
</dbReference>
<dbReference type="InterPro" id="IPR004839">
    <property type="entry name" value="Aminotransferase_I/II_large"/>
</dbReference>
<accession>A0A1G6EE84</accession>
<evidence type="ECO:0000256" key="11">
    <source>
        <dbReference type="HAMAP-Rule" id="MF_01023"/>
    </source>
</evidence>
<dbReference type="Pfam" id="PF00155">
    <property type="entry name" value="Aminotran_1_2"/>
    <property type="match status" value="1"/>
</dbReference>
<dbReference type="InterPro" id="IPR015422">
    <property type="entry name" value="PyrdxlP-dep_Trfase_small"/>
</dbReference>
<gene>
    <name evidence="11" type="primary">hisC</name>
    <name evidence="13" type="ORF">SAMN05660653_02757</name>
</gene>
<keyword evidence="8 11" id="KW-0663">Pyridoxal phosphate</keyword>
<dbReference type="InterPro" id="IPR005861">
    <property type="entry name" value="HisP_aminotrans"/>
</dbReference>
<dbReference type="InterPro" id="IPR015421">
    <property type="entry name" value="PyrdxlP-dep_Trfase_major"/>
</dbReference>
<evidence type="ECO:0000256" key="7">
    <source>
        <dbReference type="ARBA" id="ARBA00022679"/>
    </source>
</evidence>
<dbReference type="STRING" id="617002.SAMN05660653_02757"/>
<evidence type="ECO:0000256" key="5">
    <source>
        <dbReference type="ARBA" id="ARBA00022576"/>
    </source>
</evidence>
<dbReference type="GO" id="GO:0030170">
    <property type="term" value="F:pyridoxal phosphate binding"/>
    <property type="evidence" value="ECO:0007669"/>
    <property type="project" value="InterPro"/>
</dbReference>
<evidence type="ECO:0000256" key="9">
    <source>
        <dbReference type="ARBA" id="ARBA00023102"/>
    </source>
</evidence>
<dbReference type="InterPro" id="IPR015424">
    <property type="entry name" value="PyrdxlP-dep_Trfase"/>
</dbReference>
<comment type="similarity">
    <text evidence="3 11">Belongs to the class-II pyridoxal-phosphate-dependent aminotransferase family. Histidinol-phosphate aminotransferase subfamily.</text>
</comment>
<evidence type="ECO:0000256" key="2">
    <source>
        <dbReference type="ARBA" id="ARBA00005011"/>
    </source>
</evidence>
<evidence type="ECO:0000259" key="12">
    <source>
        <dbReference type="Pfam" id="PF00155"/>
    </source>
</evidence>
<dbReference type="EC" id="2.6.1.9" evidence="11"/>
<dbReference type="InterPro" id="IPR050106">
    <property type="entry name" value="HistidinolP_aminotransfase"/>
</dbReference>
<feature type="modified residue" description="N6-(pyridoxal phosphate)lysine" evidence="11">
    <location>
        <position position="228"/>
    </location>
</feature>
<evidence type="ECO:0000313" key="13">
    <source>
        <dbReference type="EMBL" id="SDB55265.1"/>
    </source>
</evidence>
<dbReference type="RefSeq" id="WP_341844803.1">
    <property type="nucleotide sequence ID" value="NZ_FMXO01000017.1"/>
</dbReference>
<feature type="domain" description="Aminotransferase class I/classII large" evidence="12">
    <location>
        <begin position="35"/>
        <end position="367"/>
    </location>
</feature>
<evidence type="ECO:0000256" key="6">
    <source>
        <dbReference type="ARBA" id="ARBA00022605"/>
    </source>
</evidence>
<evidence type="ECO:0000313" key="14">
    <source>
        <dbReference type="Proteomes" id="UP000198771"/>
    </source>
</evidence>
<protein>
    <recommendedName>
        <fullName evidence="11">Histidinol-phosphate aminotransferase</fullName>
        <ecNumber evidence="11">2.6.1.9</ecNumber>
    </recommendedName>
    <alternativeName>
        <fullName evidence="11">Imidazole acetol-phosphate transaminase</fullName>
    </alternativeName>
</protein>
<dbReference type="NCBIfam" id="TIGR01141">
    <property type="entry name" value="hisC"/>
    <property type="match status" value="1"/>
</dbReference>
<dbReference type="Gene3D" id="3.40.640.10">
    <property type="entry name" value="Type I PLP-dependent aspartate aminotransferase-like (Major domain)"/>
    <property type="match status" value="1"/>
</dbReference>
<dbReference type="PANTHER" id="PTHR43643:SF6">
    <property type="entry name" value="HISTIDINOL-PHOSPHATE AMINOTRANSFERASE"/>
    <property type="match status" value="1"/>
</dbReference>
<dbReference type="CDD" id="cd00609">
    <property type="entry name" value="AAT_like"/>
    <property type="match status" value="1"/>
</dbReference>
<reference evidence="13 14" key="1">
    <citation type="submission" date="2016-10" db="EMBL/GenBank/DDBJ databases">
        <authorList>
            <person name="de Groot N.N."/>
        </authorList>
    </citation>
    <scope>NUCLEOTIDE SEQUENCE [LARGE SCALE GENOMIC DNA]</scope>
    <source>
        <strain evidence="13 14">ASO4-2</strain>
    </source>
</reference>
<keyword evidence="5 11" id="KW-0032">Aminotransferase</keyword>